<dbReference type="EMBL" id="JAPDNS010000001">
    <property type="protein sequence ID" value="MCW3482984.1"/>
    <property type="molecule type" value="Genomic_DNA"/>
</dbReference>
<dbReference type="PROSITE" id="PS51257">
    <property type="entry name" value="PROKAR_LIPOPROTEIN"/>
    <property type="match status" value="1"/>
</dbReference>
<protein>
    <submittedName>
        <fullName evidence="2">HmuY family protein</fullName>
    </submittedName>
</protein>
<dbReference type="InterPro" id="IPR025921">
    <property type="entry name" value="HmuY"/>
</dbReference>
<evidence type="ECO:0000313" key="3">
    <source>
        <dbReference type="Proteomes" id="UP001207742"/>
    </source>
</evidence>
<accession>A0ABT3IGA4</accession>
<gene>
    <name evidence="2" type="ORF">OL497_03730</name>
</gene>
<keyword evidence="3" id="KW-1185">Reference proteome</keyword>
<dbReference type="CDD" id="cd12105">
    <property type="entry name" value="HmuY"/>
    <property type="match status" value="1"/>
</dbReference>
<reference evidence="2 3" key="1">
    <citation type="submission" date="2022-10" db="EMBL/GenBank/DDBJ databases">
        <title>Chitinophaga nivalis PC15 sp. nov., isolated from Pyeongchang county, South Korea.</title>
        <authorList>
            <person name="Trinh H.N."/>
        </authorList>
    </citation>
    <scope>NUCLEOTIDE SEQUENCE [LARGE SCALE GENOMIC DNA]</scope>
    <source>
        <strain evidence="2 3">PC14</strain>
    </source>
</reference>
<name>A0ABT3IGA4_9BACT</name>
<comment type="caution">
    <text evidence="2">The sequence shown here is derived from an EMBL/GenBank/DDBJ whole genome shotgun (WGS) entry which is preliminary data.</text>
</comment>
<sequence>MKKIIMWMSAAVLLAACSKKDEQPEPAPAPGQDVWIRDLPAGEKAPGDPTGGKPDTLFFSFQTNGKVAGTAQWDIAFTGIYNSTIISNIQRNNWMSMQQQGYDAITGLPAADYKLSAVGSGNASPNGWFKYDINTHVVAALPGRTILIKQQGKTVYKMEMISIYKGNPKAPTVETPAPYLHFRYAMFR</sequence>
<dbReference type="RefSeq" id="WP_264727855.1">
    <property type="nucleotide sequence ID" value="NZ_JAPDNR010000001.1"/>
</dbReference>
<organism evidence="2 3">
    <name type="scientific">Chitinophaga nivalis</name>
    <dbReference type="NCBI Taxonomy" id="2991709"/>
    <lineage>
        <taxon>Bacteria</taxon>
        <taxon>Pseudomonadati</taxon>
        <taxon>Bacteroidota</taxon>
        <taxon>Chitinophagia</taxon>
        <taxon>Chitinophagales</taxon>
        <taxon>Chitinophagaceae</taxon>
        <taxon>Chitinophaga</taxon>
    </lineage>
</organism>
<feature type="region of interest" description="Disordered" evidence="1">
    <location>
        <begin position="21"/>
        <end position="53"/>
    </location>
</feature>
<evidence type="ECO:0000313" key="2">
    <source>
        <dbReference type="EMBL" id="MCW3482984.1"/>
    </source>
</evidence>
<proteinExistence type="predicted"/>
<dbReference type="Proteomes" id="UP001207742">
    <property type="component" value="Unassembled WGS sequence"/>
</dbReference>
<evidence type="ECO:0000256" key="1">
    <source>
        <dbReference type="SAM" id="MobiDB-lite"/>
    </source>
</evidence>